<feature type="transmembrane region" description="Helical" evidence="8">
    <location>
        <begin position="36"/>
        <end position="55"/>
    </location>
</feature>
<evidence type="ECO:0000313" key="10">
    <source>
        <dbReference type="Proteomes" id="UP000317036"/>
    </source>
</evidence>
<feature type="transmembrane region" description="Helical" evidence="8">
    <location>
        <begin position="224"/>
        <end position="246"/>
    </location>
</feature>
<dbReference type="InterPro" id="IPR038770">
    <property type="entry name" value="Na+/solute_symporter_sf"/>
</dbReference>
<dbReference type="AlphaFoldDB" id="A0A559K8W6"/>
<dbReference type="EMBL" id="VNJI01000022">
    <property type="protein sequence ID" value="TVY08570.1"/>
    <property type="molecule type" value="Genomic_DNA"/>
</dbReference>
<dbReference type="GO" id="GO:0055085">
    <property type="term" value="P:transmembrane transport"/>
    <property type="evidence" value="ECO:0007669"/>
    <property type="project" value="InterPro"/>
</dbReference>
<evidence type="ECO:0000256" key="2">
    <source>
        <dbReference type="ARBA" id="ARBA00010145"/>
    </source>
</evidence>
<dbReference type="GO" id="GO:0005886">
    <property type="term" value="C:plasma membrane"/>
    <property type="evidence" value="ECO:0007669"/>
    <property type="project" value="UniProtKB-SubCell"/>
</dbReference>
<comment type="similarity">
    <text evidence="2">Belongs to the auxin efflux carrier (TC 2.A.69) family.</text>
</comment>
<keyword evidence="5 8" id="KW-0812">Transmembrane</keyword>
<keyword evidence="10" id="KW-1185">Reference proteome</keyword>
<evidence type="ECO:0000256" key="4">
    <source>
        <dbReference type="ARBA" id="ARBA00022475"/>
    </source>
</evidence>
<keyword evidence="3" id="KW-0813">Transport</keyword>
<evidence type="ECO:0000256" key="1">
    <source>
        <dbReference type="ARBA" id="ARBA00004651"/>
    </source>
</evidence>
<organism evidence="9 10">
    <name type="scientific">Paenibacillus cremeus</name>
    <dbReference type="NCBI Taxonomy" id="2163881"/>
    <lineage>
        <taxon>Bacteria</taxon>
        <taxon>Bacillati</taxon>
        <taxon>Bacillota</taxon>
        <taxon>Bacilli</taxon>
        <taxon>Bacillales</taxon>
        <taxon>Paenibacillaceae</taxon>
        <taxon>Paenibacillus</taxon>
    </lineage>
</organism>
<feature type="transmembrane region" description="Helical" evidence="8">
    <location>
        <begin position="102"/>
        <end position="123"/>
    </location>
</feature>
<comment type="caution">
    <text evidence="9">The sequence shown here is derived from an EMBL/GenBank/DDBJ whole genome shotgun (WGS) entry which is preliminary data.</text>
</comment>
<dbReference type="Pfam" id="PF03547">
    <property type="entry name" value="Mem_trans"/>
    <property type="match status" value="2"/>
</dbReference>
<feature type="transmembrane region" description="Helical" evidence="8">
    <location>
        <begin position="284"/>
        <end position="307"/>
    </location>
</feature>
<feature type="transmembrane region" description="Helical" evidence="8">
    <location>
        <begin position="187"/>
        <end position="212"/>
    </location>
</feature>
<reference evidence="9 10" key="1">
    <citation type="submission" date="2019-07" db="EMBL/GenBank/DDBJ databases">
        <authorList>
            <person name="Kim J."/>
        </authorList>
    </citation>
    <scope>NUCLEOTIDE SEQUENCE [LARGE SCALE GENOMIC DNA]</scope>
    <source>
        <strain evidence="9 10">JC52</strain>
    </source>
</reference>
<dbReference type="Gene3D" id="1.20.1530.20">
    <property type="match status" value="1"/>
</dbReference>
<evidence type="ECO:0000256" key="5">
    <source>
        <dbReference type="ARBA" id="ARBA00022692"/>
    </source>
</evidence>
<feature type="transmembrane region" description="Helical" evidence="8">
    <location>
        <begin position="129"/>
        <end position="151"/>
    </location>
</feature>
<evidence type="ECO:0000256" key="3">
    <source>
        <dbReference type="ARBA" id="ARBA00022448"/>
    </source>
</evidence>
<keyword evidence="7 8" id="KW-0472">Membrane</keyword>
<dbReference type="RefSeq" id="WP_144849584.1">
    <property type="nucleotide sequence ID" value="NZ_VNJI01000022.1"/>
</dbReference>
<feature type="transmembrane region" description="Helical" evidence="8">
    <location>
        <begin position="258"/>
        <end position="277"/>
    </location>
</feature>
<protein>
    <submittedName>
        <fullName evidence="9">AEC family transporter</fullName>
    </submittedName>
</protein>
<comment type="subcellular location">
    <subcellularLocation>
        <location evidence="1">Cell membrane</location>
        <topology evidence="1">Multi-pass membrane protein</topology>
    </subcellularLocation>
</comment>
<gene>
    <name evidence="9" type="ORF">FPZ49_18305</name>
</gene>
<dbReference type="Proteomes" id="UP000317036">
    <property type="component" value="Unassembled WGS sequence"/>
</dbReference>
<keyword evidence="6 8" id="KW-1133">Transmembrane helix</keyword>
<feature type="transmembrane region" description="Helical" evidence="8">
    <location>
        <begin position="6"/>
        <end position="24"/>
    </location>
</feature>
<evidence type="ECO:0000256" key="7">
    <source>
        <dbReference type="ARBA" id="ARBA00023136"/>
    </source>
</evidence>
<dbReference type="PANTHER" id="PTHR36838:SF1">
    <property type="entry name" value="SLR1864 PROTEIN"/>
    <property type="match status" value="1"/>
</dbReference>
<evidence type="ECO:0000256" key="8">
    <source>
        <dbReference type="SAM" id="Phobius"/>
    </source>
</evidence>
<evidence type="ECO:0000256" key="6">
    <source>
        <dbReference type="ARBA" id="ARBA00022989"/>
    </source>
</evidence>
<dbReference type="PANTHER" id="PTHR36838">
    <property type="entry name" value="AUXIN EFFLUX CARRIER FAMILY PROTEIN"/>
    <property type="match status" value="1"/>
</dbReference>
<dbReference type="OrthoDB" id="401182at2"/>
<feature type="transmembrane region" description="Helical" evidence="8">
    <location>
        <begin position="67"/>
        <end position="90"/>
    </location>
</feature>
<evidence type="ECO:0000313" key="9">
    <source>
        <dbReference type="EMBL" id="TVY08570.1"/>
    </source>
</evidence>
<dbReference type="InterPro" id="IPR004776">
    <property type="entry name" value="Mem_transp_PIN-like"/>
</dbReference>
<sequence length="309" mass="32648">MLFPALLPLIGALAAMVAIGAALSRKIRFEGEVKQAFVTLIMQVTMPCLMLSSLLQLPVDAALLRQIGLVLLLSLGVHAAGIVLGLSASLPLRISAAKRKELAVLGGLGNTGFIGIPMCALLFGPKGALLAAVFDMGLDLVLWTFVVFWLKTERVSFRHGIKSVLNMPMLAVVTGLLLASLKLEPPAFVLQLLGMLGSVTVPLAMLYIGLLLAQLLRRKAQVSYRLLPVPLAAKLLLLPLAVALLLRLSALERELAQVVLLQSAMPTLTIASILFAQCAADDELAALTTACSTVLSLVSVPLLLAWLGA</sequence>
<name>A0A559K8W6_9BACL</name>
<proteinExistence type="inferred from homology"/>
<keyword evidence="4" id="KW-1003">Cell membrane</keyword>
<feature type="transmembrane region" description="Helical" evidence="8">
    <location>
        <begin position="163"/>
        <end position="181"/>
    </location>
</feature>
<accession>A0A559K8W6</accession>